<proteinExistence type="inferred from homology"/>
<dbReference type="Pfam" id="PF17972">
    <property type="entry name" value="bMG5"/>
    <property type="match status" value="1"/>
</dbReference>
<evidence type="ECO:0000256" key="4">
    <source>
        <dbReference type="ARBA" id="ARBA00023157"/>
    </source>
</evidence>
<dbReference type="CDD" id="cd01100">
    <property type="entry name" value="APPLE_Factor_XI_like"/>
    <property type="match status" value="1"/>
</dbReference>
<gene>
    <name evidence="7" type="ORF">JCR33_15815</name>
</gene>
<keyword evidence="2 5" id="KW-0732">Signal</keyword>
<dbReference type="InterPro" id="IPR021868">
    <property type="entry name" value="Alpha_2_Macroglob_MG3"/>
</dbReference>
<feature type="signal peptide" evidence="5">
    <location>
        <begin position="1"/>
        <end position="31"/>
    </location>
</feature>
<protein>
    <submittedName>
        <fullName evidence="7">Alpha-2-macroglobulin family protein</fullName>
    </submittedName>
</protein>
<comment type="similarity">
    <text evidence="1">Belongs to the protease inhibitor I39 (alpha-2-macroglobulin) family. Bacterial alpha-2-macroglobulin subfamily.</text>
</comment>
<dbReference type="Pfam" id="PF00024">
    <property type="entry name" value="PAN_1"/>
    <property type="match status" value="1"/>
</dbReference>
<dbReference type="InterPro" id="IPR041246">
    <property type="entry name" value="Bact_MG10"/>
</dbReference>
<evidence type="ECO:0000313" key="8">
    <source>
        <dbReference type="Proteomes" id="UP000609531"/>
    </source>
</evidence>
<feature type="domain" description="Apple" evidence="6">
    <location>
        <begin position="29"/>
        <end position="105"/>
    </location>
</feature>
<dbReference type="InterPro" id="IPR003609">
    <property type="entry name" value="Pan_app"/>
</dbReference>
<dbReference type="PROSITE" id="PS00477">
    <property type="entry name" value="ALPHA_2_MACROGLOBULIN"/>
    <property type="match status" value="1"/>
</dbReference>
<dbReference type="SMART" id="SM01359">
    <property type="entry name" value="A2M_N_2"/>
    <property type="match status" value="1"/>
</dbReference>
<dbReference type="InterPro" id="IPR001599">
    <property type="entry name" value="Macroglobln_a2"/>
</dbReference>
<dbReference type="InterPro" id="IPR000177">
    <property type="entry name" value="Apple"/>
</dbReference>
<dbReference type="SUPFAM" id="SSF57414">
    <property type="entry name" value="Hairpin loop containing domain-like"/>
    <property type="match status" value="1"/>
</dbReference>
<dbReference type="InterPro" id="IPR002890">
    <property type="entry name" value="MG2"/>
</dbReference>
<dbReference type="InterPro" id="IPR008930">
    <property type="entry name" value="Terpenoid_cyclase/PrenylTrfase"/>
</dbReference>
<dbReference type="RefSeq" id="WP_198883076.1">
    <property type="nucleotide sequence ID" value="NZ_JAEKJA010000013.1"/>
</dbReference>
<accession>A0A934IR89</accession>
<dbReference type="InterPro" id="IPR011625">
    <property type="entry name" value="A2M_N_BRD"/>
</dbReference>
<dbReference type="SUPFAM" id="SSF48239">
    <property type="entry name" value="Terpenoid cyclases/Protein prenyltransferases"/>
    <property type="match status" value="1"/>
</dbReference>
<evidence type="ECO:0000256" key="1">
    <source>
        <dbReference type="ARBA" id="ARBA00010556"/>
    </source>
</evidence>
<dbReference type="InterPro" id="IPR011626">
    <property type="entry name" value="Alpha-macroglobulin_TED"/>
</dbReference>
<dbReference type="GO" id="GO:0005615">
    <property type="term" value="C:extracellular space"/>
    <property type="evidence" value="ECO:0007669"/>
    <property type="project" value="InterPro"/>
</dbReference>
<dbReference type="Pfam" id="PF01835">
    <property type="entry name" value="MG2"/>
    <property type="match status" value="1"/>
</dbReference>
<evidence type="ECO:0000256" key="5">
    <source>
        <dbReference type="SAM" id="SignalP"/>
    </source>
</evidence>
<dbReference type="GO" id="GO:0006508">
    <property type="term" value="P:proteolysis"/>
    <property type="evidence" value="ECO:0007669"/>
    <property type="project" value="InterPro"/>
</dbReference>
<dbReference type="Pfam" id="PF00207">
    <property type="entry name" value="A2M"/>
    <property type="match status" value="1"/>
</dbReference>
<dbReference type="InterPro" id="IPR049120">
    <property type="entry name" value="A2M_bMG2"/>
</dbReference>
<dbReference type="InterPro" id="IPR051802">
    <property type="entry name" value="YfhM-like"/>
</dbReference>
<evidence type="ECO:0000256" key="2">
    <source>
        <dbReference type="ARBA" id="ARBA00022729"/>
    </source>
</evidence>
<dbReference type="PANTHER" id="PTHR40094:SF1">
    <property type="entry name" value="UBIQUITIN DOMAIN-CONTAINING PROTEIN"/>
    <property type="match status" value="1"/>
</dbReference>
<dbReference type="Proteomes" id="UP000609531">
    <property type="component" value="Unassembled WGS sequence"/>
</dbReference>
<organism evidence="7 8">
    <name type="scientific">Acuticoccus mangrovi</name>
    <dbReference type="NCBI Taxonomy" id="2796142"/>
    <lineage>
        <taxon>Bacteria</taxon>
        <taxon>Pseudomonadati</taxon>
        <taxon>Pseudomonadota</taxon>
        <taxon>Alphaproteobacteria</taxon>
        <taxon>Hyphomicrobiales</taxon>
        <taxon>Amorphaceae</taxon>
        <taxon>Acuticoccus</taxon>
    </lineage>
</organism>
<dbReference type="Pfam" id="PF07678">
    <property type="entry name" value="TED_complement"/>
    <property type="match status" value="1"/>
</dbReference>
<dbReference type="Gene3D" id="1.50.10.20">
    <property type="match status" value="1"/>
</dbReference>
<feature type="chain" id="PRO_5037205456" evidence="5">
    <location>
        <begin position="32"/>
        <end position="1792"/>
    </location>
</feature>
<sequence length="1792" mass="189318">MIEGLTTRAARIARLAIGATLLALAAAPAQAERTLERFAGQDLPGGDYRTLRRVPLGECESACLGDTACKAFTYNERARWCFLKNTQPTPSPYAGATSAIVRDSVPADALPLPDLAFLPSDVATEAARLEAQVAAANRTGQAIGLLTPTAANGLTDHDADAWLSFARTLLGTNYPNWSDRVEANRLAGAAAYLAIRDATTPIDQGRALAALSRALERQNLFRPAIEAAAASVTLNLSQAEVERLETLRRNHGFRVLDYSVDADTQSPRMCIQFSEGLKGEAADLERFVSVDSIASPTLSVDSQQLCVEGLSHGGRYDVTLREGLPSTVGETLPSASEYRIYVRDRSPIARFESNRYVLPASAKGVPVTTINTAKLELTLYRINDRNLADVVRSGDFKSQLWPYQVDNISDETGAVAWKGTMDVASVTNEEVTTLFPVDSVLTRTEPGVYVLTAVPAELANRSEQVATQWFVISDIGLSTFSSDGTVDVFVRSLRTAAPSDGVEVTLLARNDEVLATATTDADGHARLVSTAPISGGQAPAVVTARTGDDYAFLSLVGGAFELTDRGVAGRTAPGPVDAFLATERGVYRAGETVHATVLVRDDTAVALSLPVTLKLTRPDGVLSRRIAARADDAGGVAVDLPLTTNAATGTWELTAHIDPEGPAVGTTTFLVEDFVPQRIAVDLTSDATTVDAGGSLEARLAADFLYGAPAADLMIEGSVTLRQAAGVAGFEGYRFGLDAEPFTPERVPLFNLPRTGPTGRASFAVPIPEASDATGALEARVAVSVREPGGRQVADTLTVPVETGAPLLGVKPNFADDRVREGAEASFNIIALDGARARTGAEVEWTLTRIVHSYQWYRRDNSWFYDATERLERVASGTATVGADAPAKVSFPTSWGRYRFEVVDTDNGAVATSTVFSSGWVSTSSSAETPDVLEVHLDKESYAAGETAHLRILPRHAGRALVTVLTGSLRYSTSLDVPAEGAEVALPVRADWAPGAYVAATLFRPADVAGGPPLPQRAVGIAHLAIDTAERRLDVAIDVPEVTAPRQTVSVPVTVTGLAPGETAHLTVAAVDVGILNLTRYEAPDPTEYYLGQRRLAVELRDLYGDLIDAGGAPRGRIRSGGDGIASGTDALPPTEEPVSLFTGVIETDADGTAHATFDVPAFNGTLRVMAIAWNKSQIGNAAADMVVRDPVVVAGSLPRFLAPGDATRMRFDLHNVSGPAGDYTLSVTAAGPIALEPESERFTLAADERTSIEMPLSATGTGEAAIVAHLTGPDGIDLASDYTVVVRPAATPVRAQRRVALAPGNTTTLGADLLEGYDTGASATVSIGSGEIDTAGLVMMLDRFPYGCAEQTVSRALPLLYLNEVAASVGLRNDADIPARIETAIERVVAFQSAAGGFGLWSPGYDMWLTAYVMDFLTRAREAGYQVPRIAFENGLNRLQSTLSYIGDVDGQRGAEIAYATYVLARNGRAAIGDLRYFAEEKLDDFPTGLSRAQLAASLALSGDQPLADRLFQNASFTPAPTGLMDYGTPLRDAAAIVTLAAESRVGEDTVAGLSGLLDGIKARDDDTYSTQEAAWLLLSANATRPAPGSVTLDGAPLEAPLYRALDAAALDAGVTIGNSGTETVAVAATVAGTPLTPLPATESGLTITRTYHGLDGVEVDPSEVAQNTRLVVRLTVQKTEKPAMRIMLTDLLPAGFEIENPRLVGANDVAAMPMASVGQAPEYTEFRDDRFAAAWTLSEGNTFEPITVSYMVRAITPGTFTLPAAEVSDMYQPQYVARTGSGFLAVTPTR</sequence>
<dbReference type="CDD" id="cd02891">
    <property type="entry name" value="A2M_like"/>
    <property type="match status" value="1"/>
</dbReference>
<reference evidence="7" key="1">
    <citation type="submission" date="2020-12" db="EMBL/GenBank/DDBJ databases">
        <title>Bacterial taxonomy.</title>
        <authorList>
            <person name="Pan X."/>
        </authorList>
    </citation>
    <scope>NUCLEOTIDE SEQUENCE</scope>
    <source>
        <strain evidence="7">B2012</strain>
    </source>
</reference>
<dbReference type="Pfam" id="PF17973">
    <property type="entry name" value="bMG10"/>
    <property type="match status" value="1"/>
</dbReference>
<dbReference type="InterPro" id="IPR026284">
    <property type="entry name" value="A2MG_proteobact"/>
</dbReference>
<dbReference type="GO" id="GO:0004866">
    <property type="term" value="F:endopeptidase inhibitor activity"/>
    <property type="evidence" value="ECO:0007669"/>
    <property type="project" value="InterPro"/>
</dbReference>
<keyword evidence="4" id="KW-1015">Disulfide bond</keyword>
<comment type="caution">
    <text evidence="7">The sequence shown here is derived from an EMBL/GenBank/DDBJ whole genome shotgun (WGS) entry which is preliminary data.</text>
</comment>
<evidence type="ECO:0000256" key="3">
    <source>
        <dbReference type="ARBA" id="ARBA00022737"/>
    </source>
</evidence>
<dbReference type="Gene3D" id="2.60.40.1930">
    <property type="match status" value="1"/>
</dbReference>
<dbReference type="PIRSF" id="PIRSF038980">
    <property type="entry name" value="A2M_bac"/>
    <property type="match status" value="1"/>
</dbReference>
<dbReference type="InterPro" id="IPR041462">
    <property type="entry name" value="Bact_A2M_MG6"/>
</dbReference>
<dbReference type="Pfam" id="PF17962">
    <property type="entry name" value="bMG6"/>
    <property type="match status" value="1"/>
</dbReference>
<dbReference type="Gene3D" id="3.50.4.10">
    <property type="entry name" value="Hepatocyte Growth Factor"/>
    <property type="match status" value="1"/>
</dbReference>
<dbReference type="Pfam" id="PF21142">
    <property type="entry name" value="A2M_bMG2"/>
    <property type="match status" value="1"/>
</dbReference>
<dbReference type="SMART" id="SM01360">
    <property type="entry name" value="A2M"/>
    <property type="match status" value="1"/>
</dbReference>
<evidence type="ECO:0000313" key="7">
    <source>
        <dbReference type="EMBL" id="MBJ3777173.1"/>
    </source>
</evidence>
<dbReference type="InterPro" id="IPR041203">
    <property type="entry name" value="Bact_A2M_MG5"/>
</dbReference>
<keyword evidence="8" id="KW-1185">Reference proteome</keyword>
<dbReference type="Pfam" id="PF07703">
    <property type="entry name" value="A2M_BRD"/>
    <property type="match status" value="1"/>
</dbReference>
<dbReference type="PANTHER" id="PTHR40094">
    <property type="entry name" value="ALPHA-2-MACROGLOBULIN HOMOLOG"/>
    <property type="match status" value="1"/>
</dbReference>
<dbReference type="SMART" id="SM01419">
    <property type="entry name" value="Thiol-ester_cl"/>
    <property type="match status" value="1"/>
</dbReference>
<dbReference type="Pfam" id="PF11974">
    <property type="entry name" value="bMG3"/>
    <property type="match status" value="1"/>
</dbReference>
<dbReference type="PROSITE" id="PS50948">
    <property type="entry name" value="PAN"/>
    <property type="match status" value="1"/>
</dbReference>
<dbReference type="InterPro" id="IPR047565">
    <property type="entry name" value="Alpha-macroglob_thiol-ester_cl"/>
</dbReference>
<evidence type="ECO:0000259" key="6">
    <source>
        <dbReference type="PROSITE" id="PS50948"/>
    </source>
</evidence>
<keyword evidence="3" id="KW-0677">Repeat</keyword>
<dbReference type="EMBL" id="JAEKJA010000013">
    <property type="protein sequence ID" value="MBJ3777173.1"/>
    <property type="molecule type" value="Genomic_DNA"/>
</dbReference>
<name>A0A934IR89_9HYPH</name>
<dbReference type="InterPro" id="IPR019742">
    <property type="entry name" value="MacrogloblnA2_CS"/>
</dbReference>